<gene>
    <name evidence="6" type="ORF">LTLLF_205795</name>
</gene>
<dbReference type="InterPro" id="IPR037624">
    <property type="entry name" value="Nup133-like"/>
</dbReference>
<dbReference type="PANTHER" id="PTHR13405">
    <property type="entry name" value="NUCLEAR PORE COMPLEX PROTEIN NUP133"/>
    <property type="match status" value="1"/>
</dbReference>
<reference evidence="6" key="1">
    <citation type="submission" date="2020-03" db="EMBL/GenBank/DDBJ databases">
        <title>Studies in the Genomics of Life Span.</title>
        <authorList>
            <person name="Glass D."/>
        </authorList>
    </citation>
    <scope>NUCLEOTIDE SEQUENCE</scope>
    <source>
        <strain evidence="6">LTLLF</strain>
        <tissue evidence="6">Muscle</tissue>
    </source>
</reference>
<comment type="similarity">
    <text evidence="2">Belongs to the nucleoporin Nup133 family.</text>
</comment>
<dbReference type="GO" id="GO:0031080">
    <property type="term" value="C:nuclear pore outer ring"/>
    <property type="evidence" value="ECO:0007669"/>
    <property type="project" value="TreeGrafter"/>
</dbReference>
<evidence type="ECO:0000313" key="7">
    <source>
        <dbReference type="Proteomes" id="UP000710432"/>
    </source>
</evidence>
<keyword evidence="3" id="KW-0813">Transport</keyword>
<evidence type="ECO:0000256" key="5">
    <source>
        <dbReference type="SAM" id="MobiDB-lite"/>
    </source>
</evidence>
<evidence type="ECO:0000313" key="6">
    <source>
        <dbReference type="EMBL" id="KAH0520519.1"/>
    </source>
</evidence>
<name>A0A8J6H298_MICOH</name>
<feature type="region of interest" description="Disordered" evidence="5">
    <location>
        <begin position="1"/>
        <end position="34"/>
    </location>
</feature>
<organism evidence="6 7">
    <name type="scientific">Microtus ochrogaster</name>
    <name type="common">Prairie vole</name>
    <dbReference type="NCBI Taxonomy" id="79684"/>
    <lineage>
        <taxon>Eukaryota</taxon>
        <taxon>Metazoa</taxon>
        <taxon>Chordata</taxon>
        <taxon>Craniata</taxon>
        <taxon>Vertebrata</taxon>
        <taxon>Euteleostomi</taxon>
        <taxon>Mammalia</taxon>
        <taxon>Eutheria</taxon>
        <taxon>Euarchontoglires</taxon>
        <taxon>Glires</taxon>
        <taxon>Rodentia</taxon>
        <taxon>Myomorpha</taxon>
        <taxon>Muroidea</taxon>
        <taxon>Cricetidae</taxon>
        <taxon>Arvicolinae</taxon>
        <taxon>Microtus</taxon>
    </lineage>
</organism>
<keyword evidence="4" id="KW-0539">Nucleus</keyword>
<comment type="subcellular location">
    <subcellularLocation>
        <location evidence="1">Nucleus</location>
    </subcellularLocation>
</comment>
<evidence type="ECO:0000256" key="3">
    <source>
        <dbReference type="ARBA" id="ARBA00022448"/>
    </source>
</evidence>
<evidence type="ECO:0000256" key="4">
    <source>
        <dbReference type="ARBA" id="ARBA00023242"/>
    </source>
</evidence>
<dbReference type="GO" id="GO:0016973">
    <property type="term" value="P:poly(A)+ mRNA export from nucleus"/>
    <property type="evidence" value="ECO:0007669"/>
    <property type="project" value="TreeGrafter"/>
</dbReference>
<protein>
    <submittedName>
        <fullName evidence="6">Nuclear pore complex protein Nup133</fullName>
    </submittedName>
</protein>
<dbReference type="PANTHER" id="PTHR13405:SF11">
    <property type="entry name" value="NUCLEAR PORE COMPLEX PROTEIN NUP133"/>
    <property type="match status" value="1"/>
</dbReference>
<dbReference type="Proteomes" id="UP000710432">
    <property type="component" value="Unassembled WGS sequence"/>
</dbReference>
<dbReference type="GO" id="GO:0000972">
    <property type="term" value="P:transcription-dependent tethering of RNA polymerase II gene DNA at nuclear periphery"/>
    <property type="evidence" value="ECO:0007669"/>
    <property type="project" value="TreeGrafter"/>
</dbReference>
<evidence type="ECO:0000256" key="1">
    <source>
        <dbReference type="ARBA" id="ARBA00004123"/>
    </source>
</evidence>
<dbReference type="InterPro" id="IPR015943">
    <property type="entry name" value="WD40/YVTN_repeat-like_dom_sf"/>
</dbReference>
<dbReference type="EMBL" id="JAATJU010000700">
    <property type="protein sequence ID" value="KAH0520519.1"/>
    <property type="molecule type" value="Genomic_DNA"/>
</dbReference>
<sequence length="145" mass="15235">MFPGVSSPRTPGPGTRRGLLVGIGPASTPKTSRRGLSLGSAVSLLVVFSPVGGRSSVSSRGTPTGMLPHHSISESVNYDVRMFGSSLPVKIMEALTLAEADDQLSVHIDEGGWACLVCKEKLLVWKIAVSPVTKLSVCKELQLPP</sequence>
<dbReference type="GO" id="GO:0017056">
    <property type="term" value="F:structural constituent of nuclear pore"/>
    <property type="evidence" value="ECO:0007669"/>
    <property type="project" value="InterPro"/>
</dbReference>
<dbReference type="AlphaFoldDB" id="A0A8J6H298"/>
<dbReference type="GO" id="GO:0006606">
    <property type="term" value="P:protein import into nucleus"/>
    <property type="evidence" value="ECO:0007669"/>
    <property type="project" value="TreeGrafter"/>
</dbReference>
<dbReference type="SUPFAM" id="SSF117289">
    <property type="entry name" value="Nucleoporin domain"/>
    <property type="match status" value="1"/>
</dbReference>
<proteinExistence type="inferred from homology"/>
<evidence type="ECO:0000256" key="2">
    <source>
        <dbReference type="ARBA" id="ARBA00005569"/>
    </source>
</evidence>
<comment type="caution">
    <text evidence="6">The sequence shown here is derived from an EMBL/GenBank/DDBJ whole genome shotgun (WGS) entry which is preliminary data.</text>
</comment>
<accession>A0A8J6H298</accession>
<dbReference type="Gene3D" id="2.130.10.10">
    <property type="entry name" value="YVTN repeat-like/Quinoprotein amine dehydrogenase"/>
    <property type="match status" value="1"/>
</dbReference>